<dbReference type="AlphaFoldDB" id="A0A9P4GP03"/>
<comment type="caution">
    <text evidence="5">The sequence shown here is derived from an EMBL/GenBank/DDBJ whole genome shotgun (WGS) entry which is preliminary data.</text>
</comment>
<keyword evidence="6" id="KW-1185">Reference proteome</keyword>
<feature type="compositionally biased region" description="Basic and acidic residues" evidence="1">
    <location>
        <begin position="927"/>
        <end position="938"/>
    </location>
</feature>
<dbReference type="InterPro" id="IPR013783">
    <property type="entry name" value="Ig-like_fold"/>
</dbReference>
<feature type="chain" id="PRO_5040118326" description="Dystroglycan-type cadherin-like domain-containing protein" evidence="3">
    <location>
        <begin position="20"/>
        <end position="1245"/>
    </location>
</feature>
<evidence type="ECO:0000256" key="1">
    <source>
        <dbReference type="SAM" id="MobiDB-lite"/>
    </source>
</evidence>
<dbReference type="InterPro" id="IPR015919">
    <property type="entry name" value="Cadherin-like_sf"/>
</dbReference>
<dbReference type="InterPro" id="IPR006644">
    <property type="entry name" value="Cadg"/>
</dbReference>
<dbReference type="GO" id="GO:0016020">
    <property type="term" value="C:membrane"/>
    <property type="evidence" value="ECO:0007669"/>
    <property type="project" value="InterPro"/>
</dbReference>
<sequence length="1245" mass="136519">MARLFICIAFLVVLTGATPQVNYPLNLQFPPVARVGEQFNFQFAYTTFSSDSGNLQYSLIGNPSWLSLDSPSRTLSGTPHASDVGIIKFTITAAGQAGTVANMESKLLVSADDAPRTKGNISAELSTAGKLSGPQTVTLNPSSSFNISFSSDTFGSPKKKLSYFATLADRTPLPAWISFDASSIHFAGSTPPSQSPQSFEILLIACETPDFAASSVSFTMVISKHSLFFDPFSQAINLSKGDEVRITNLKQQLFLDESSIADDELQSITADLPSWLTLDNDTFEIVGKSPSNVMSQNLTVTAKDQSGDTAERTISLVFKSELFSSEIGNLSLTAGESFEHKISQSVIAKDVESVTVDFGSLAEYLHFDPTTLVISGTVPQDLPSQDVECSITAISSDSAQKDTQAFHIEVYEAGHGSQVTPSKAGAADTQQRPDRNKDSIIVGSVIGAVCGAAILLIFTLCLRRRKRNMKDYVDPKVPRSPRKSDISRPMFIPYGWPDLEEDADEDLEKGKNDHDSFVERTPEQPPKLEVDLARDHGDSHSVGESIDDADTRILDIFDESSWGIQNDITPSQHPHDSMKIPTELAKRASQRSDTFRKHKRRTTTVYQDHIQRSSGLPVNRRITGMGHGRHTYSPSRSNTMFSRSSMRRPLSMNSESTTRCTSTCSTAPSAFPQPPAARKHTTMVTTPREERRSIRIVPACMRSSLTDRRTDDERRNSYIRKRASAQSPFFSASTRASSSNYRSPPAFIAEAQSSPRVALSPTTRNTIVRPNDDVVAGKEKEIPQSLRVVKPSGTQAGISKQEFPGSLRTNRTNRPCTAIAANRDRVEKTSGSRTSFGRRASTRQSLRAYDLKATLNDLTGIKIFEDVEMSDSVYSDEEIDIEEAEKRKTVKPGQYTLPPLNLDRVDTARNNKRESAVGKSKTKRNSKRELKRTNERDPTPYYFASSHEHGGKENASSTYTLGHRSSPVRIEVKGKARAVTSPERTKASTARQSKLANEARTSVNRTTNEGSTKERHSRKSIHSRSQSRQSGGISVKKPRDHSRTQSSAFPRFDATIFESIGADNRSSIGNAITTAADAVCLPASNTKASLIMRDLSGNLTFYGGDGDEPTIEELGSSSIGFRTSNGRINSVAQRSRLASLHLSSHHVPQVPPKSSKRETVIPVSTSQHTASVGLFPHGCPGDEKERKRTPLNVVQAENAATPEPDEQQVHSRKTWGSLKGIVGRGSRWVSGGYWDKQGKEDKVFI</sequence>
<gene>
    <name evidence="5" type="ORF">K460DRAFT_326420</name>
</gene>
<dbReference type="EMBL" id="ML976614">
    <property type="protein sequence ID" value="KAF1849988.1"/>
    <property type="molecule type" value="Genomic_DNA"/>
</dbReference>
<feature type="transmembrane region" description="Helical" evidence="2">
    <location>
        <begin position="440"/>
        <end position="462"/>
    </location>
</feature>
<feature type="compositionally biased region" description="Low complexity" evidence="1">
    <location>
        <begin position="654"/>
        <end position="670"/>
    </location>
</feature>
<dbReference type="GO" id="GO:0005509">
    <property type="term" value="F:calcium ion binding"/>
    <property type="evidence" value="ECO:0007669"/>
    <property type="project" value="InterPro"/>
</dbReference>
<dbReference type="RefSeq" id="XP_040792551.1">
    <property type="nucleotide sequence ID" value="XM_040930624.1"/>
</dbReference>
<proteinExistence type="predicted"/>
<dbReference type="OrthoDB" id="41532at2759"/>
<feature type="region of interest" description="Disordered" evidence="1">
    <location>
        <begin position="505"/>
        <end position="526"/>
    </location>
</feature>
<evidence type="ECO:0000256" key="2">
    <source>
        <dbReference type="SAM" id="Phobius"/>
    </source>
</evidence>
<feature type="compositionally biased region" description="Basic and acidic residues" evidence="1">
    <location>
        <begin position="508"/>
        <end position="526"/>
    </location>
</feature>
<keyword evidence="2" id="KW-0812">Transmembrane</keyword>
<protein>
    <recommendedName>
        <fullName evidence="4">Dystroglycan-type cadherin-like domain-containing protein</fullName>
    </recommendedName>
</protein>
<keyword evidence="3" id="KW-0732">Signal</keyword>
<dbReference type="SUPFAM" id="SSF49313">
    <property type="entry name" value="Cadherin-like"/>
    <property type="match status" value="4"/>
</dbReference>
<feature type="compositionally biased region" description="Low complexity" evidence="1">
    <location>
        <begin position="1023"/>
        <end position="1034"/>
    </location>
</feature>
<feature type="domain" description="Dystroglycan-type cadherin-like" evidence="4">
    <location>
        <begin position="20"/>
        <end position="115"/>
    </location>
</feature>
<dbReference type="GeneID" id="63847876"/>
<evidence type="ECO:0000259" key="4">
    <source>
        <dbReference type="SMART" id="SM00736"/>
    </source>
</evidence>
<keyword evidence="2" id="KW-0472">Membrane</keyword>
<evidence type="ECO:0000313" key="5">
    <source>
        <dbReference type="EMBL" id="KAF1849988.1"/>
    </source>
</evidence>
<dbReference type="Gene3D" id="2.60.40.10">
    <property type="entry name" value="Immunoglobulins"/>
    <property type="match status" value="4"/>
</dbReference>
<keyword evidence="2" id="KW-1133">Transmembrane helix</keyword>
<feature type="region of interest" description="Disordered" evidence="1">
    <location>
        <begin position="618"/>
        <end position="690"/>
    </location>
</feature>
<organism evidence="5 6">
    <name type="scientific">Cucurbitaria berberidis CBS 394.84</name>
    <dbReference type="NCBI Taxonomy" id="1168544"/>
    <lineage>
        <taxon>Eukaryota</taxon>
        <taxon>Fungi</taxon>
        <taxon>Dikarya</taxon>
        <taxon>Ascomycota</taxon>
        <taxon>Pezizomycotina</taxon>
        <taxon>Dothideomycetes</taxon>
        <taxon>Pleosporomycetidae</taxon>
        <taxon>Pleosporales</taxon>
        <taxon>Pleosporineae</taxon>
        <taxon>Cucurbitariaceae</taxon>
        <taxon>Cucurbitaria</taxon>
    </lineage>
</organism>
<reference evidence="5" key="1">
    <citation type="submission" date="2020-01" db="EMBL/GenBank/DDBJ databases">
        <authorList>
            <consortium name="DOE Joint Genome Institute"/>
            <person name="Haridas S."/>
            <person name="Albert R."/>
            <person name="Binder M."/>
            <person name="Bloem J."/>
            <person name="Labutti K."/>
            <person name="Salamov A."/>
            <person name="Andreopoulos B."/>
            <person name="Baker S.E."/>
            <person name="Barry K."/>
            <person name="Bills G."/>
            <person name="Bluhm B.H."/>
            <person name="Cannon C."/>
            <person name="Castanera R."/>
            <person name="Culley D.E."/>
            <person name="Daum C."/>
            <person name="Ezra D."/>
            <person name="Gonzalez J.B."/>
            <person name="Henrissat B."/>
            <person name="Kuo A."/>
            <person name="Liang C."/>
            <person name="Lipzen A."/>
            <person name="Lutzoni F."/>
            <person name="Magnuson J."/>
            <person name="Mondo S."/>
            <person name="Nolan M."/>
            <person name="Ohm R."/>
            <person name="Pangilinan J."/>
            <person name="Park H.-J."/>
            <person name="Ramirez L."/>
            <person name="Alfaro M."/>
            <person name="Sun H."/>
            <person name="Tritt A."/>
            <person name="Yoshinaga Y."/>
            <person name="Zwiers L.-H."/>
            <person name="Turgeon B.G."/>
            <person name="Goodwin S.B."/>
            <person name="Spatafora J.W."/>
            <person name="Crous P.W."/>
            <person name="Grigoriev I.V."/>
        </authorList>
    </citation>
    <scope>NUCLEOTIDE SEQUENCE</scope>
    <source>
        <strain evidence="5">CBS 394.84</strain>
    </source>
</reference>
<evidence type="ECO:0000256" key="3">
    <source>
        <dbReference type="SAM" id="SignalP"/>
    </source>
</evidence>
<feature type="compositionally biased region" description="Polar residues" evidence="1">
    <location>
        <begin position="987"/>
        <end position="1010"/>
    </location>
</feature>
<name>A0A9P4GP03_9PLEO</name>
<feature type="domain" description="Dystroglycan-type cadherin-like" evidence="4">
    <location>
        <begin position="127"/>
        <end position="229"/>
    </location>
</feature>
<feature type="domain" description="Dystroglycan-type cadherin-like" evidence="4">
    <location>
        <begin position="233"/>
        <end position="325"/>
    </location>
</feature>
<dbReference type="SMART" id="SM00736">
    <property type="entry name" value="CADG"/>
    <property type="match status" value="3"/>
</dbReference>
<feature type="compositionally biased region" description="Polar residues" evidence="1">
    <location>
        <begin position="632"/>
        <end position="644"/>
    </location>
</feature>
<feature type="compositionally biased region" description="Basic and acidic residues" evidence="1">
    <location>
        <begin position="903"/>
        <end position="916"/>
    </location>
</feature>
<dbReference type="Pfam" id="PF05345">
    <property type="entry name" value="He_PIG"/>
    <property type="match status" value="3"/>
</dbReference>
<feature type="signal peptide" evidence="3">
    <location>
        <begin position="1"/>
        <end position="19"/>
    </location>
</feature>
<dbReference type="Proteomes" id="UP000800039">
    <property type="component" value="Unassembled WGS sequence"/>
</dbReference>
<evidence type="ECO:0000313" key="6">
    <source>
        <dbReference type="Proteomes" id="UP000800039"/>
    </source>
</evidence>
<feature type="region of interest" description="Disordered" evidence="1">
    <location>
        <begin position="416"/>
        <end position="435"/>
    </location>
</feature>
<accession>A0A9P4GP03</accession>
<feature type="region of interest" description="Disordered" evidence="1">
    <location>
        <begin position="885"/>
        <end position="1049"/>
    </location>
</feature>